<dbReference type="InterPro" id="IPR009825">
    <property type="entry name" value="ECF_substrate-spec-like"/>
</dbReference>
<name>A0A0R1ZYX4_9LACO</name>
<accession>A0A0R1ZYX4</accession>
<sequence>MQKKNSLSVKTVVAIGIGTAIIFILKRWVSIPSGIPNTNIDTSYGFLGFFSLLFGPVAGFVSGFLGHALTDFTAYGSPWWTWVFTTGLVGGVIGLFWKKLDVAAGNFGIKKIISYNVVQIITNVAGWALIAPTLDILVYAEPANKVYLQGIVSAISNAVSAGVIGTILLVAYAATRTQKGSLKKE</sequence>
<organism evidence="6 7">
    <name type="scientific">Lacticaseibacillus sharpeae JCM 1186 = DSM 20505</name>
    <dbReference type="NCBI Taxonomy" id="1291052"/>
    <lineage>
        <taxon>Bacteria</taxon>
        <taxon>Bacillati</taxon>
        <taxon>Bacillota</taxon>
        <taxon>Bacilli</taxon>
        <taxon>Lactobacillales</taxon>
        <taxon>Lactobacillaceae</taxon>
        <taxon>Lacticaseibacillus</taxon>
    </lineage>
</organism>
<dbReference type="PANTHER" id="PTHR37815">
    <property type="entry name" value="UPF0397 PROTEIN BC_2624-RELATED"/>
    <property type="match status" value="1"/>
</dbReference>
<reference evidence="6 7" key="1">
    <citation type="journal article" date="2015" name="Genome Announc.">
        <title>Expanding the biotechnology potential of lactobacilli through comparative genomics of 213 strains and associated genera.</title>
        <authorList>
            <person name="Sun Z."/>
            <person name="Harris H.M."/>
            <person name="McCann A."/>
            <person name="Guo C."/>
            <person name="Argimon S."/>
            <person name="Zhang W."/>
            <person name="Yang X."/>
            <person name="Jeffery I.B."/>
            <person name="Cooney J.C."/>
            <person name="Kagawa T.F."/>
            <person name="Liu W."/>
            <person name="Song Y."/>
            <person name="Salvetti E."/>
            <person name="Wrobel A."/>
            <person name="Rasinkangas P."/>
            <person name="Parkhill J."/>
            <person name="Rea M.C."/>
            <person name="O'Sullivan O."/>
            <person name="Ritari J."/>
            <person name="Douillard F.P."/>
            <person name="Paul Ross R."/>
            <person name="Yang R."/>
            <person name="Briner A.E."/>
            <person name="Felis G.E."/>
            <person name="de Vos W.M."/>
            <person name="Barrangou R."/>
            <person name="Klaenhammer T.R."/>
            <person name="Caufield P.W."/>
            <person name="Cui Y."/>
            <person name="Zhang H."/>
            <person name="O'Toole P.W."/>
        </authorList>
    </citation>
    <scope>NUCLEOTIDE SEQUENCE [LARGE SCALE GENOMIC DNA]</scope>
    <source>
        <strain evidence="6 7">DSM 20505</strain>
    </source>
</reference>
<comment type="similarity">
    <text evidence="5">Belongs to the UPF0397 family.</text>
</comment>
<keyword evidence="7" id="KW-1185">Reference proteome</keyword>
<evidence type="ECO:0000256" key="4">
    <source>
        <dbReference type="ARBA" id="ARBA00023136"/>
    </source>
</evidence>
<evidence type="ECO:0000313" key="6">
    <source>
        <dbReference type="EMBL" id="KRM56323.1"/>
    </source>
</evidence>
<dbReference type="EMBL" id="AYYO01000005">
    <property type="protein sequence ID" value="KRM56323.1"/>
    <property type="molecule type" value="Genomic_DNA"/>
</dbReference>
<dbReference type="HAMAP" id="MF_01572">
    <property type="entry name" value="UPF0397"/>
    <property type="match status" value="1"/>
</dbReference>
<dbReference type="OrthoDB" id="4550662at2"/>
<dbReference type="Proteomes" id="UP000051679">
    <property type="component" value="Unassembled WGS sequence"/>
</dbReference>
<dbReference type="RefSeq" id="WP_054677450.1">
    <property type="nucleotide sequence ID" value="NZ_AYYO01000005.1"/>
</dbReference>
<dbReference type="PANTHER" id="PTHR37815:SF3">
    <property type="entry name" value="UPF0397 PROTEIN SPR0429"/>
    <property type="match status" value="1"/>
</dbReference>
<feature type="transmembrane region" description="Helical" evidence="5">
    <location>
        <begin position="6"/>
        <end position="25"/>
    </location>
</feature>
<feature type="transmembrane region" description="Helical" evidence="5">
    <location>
        <begin position="146"/>
        <end position="174"/>
    </location>
</feature>
<dbReference type="InterPro" id="IPR022914">
    <property type="entry name" value="UPF0397"/>
</dbReference>
<keyword evidence="2 5" id="KW-0812">Transmembrane</keyword>
<comment type="subcellular location">
    <subcellularLocation>
        <location evidence="5">Cell membrane</location>
        <topology evidence="5">Multi-pass membrane protein</topology>
    </subcellularLocation>
</comment>
<dbReference type="NCBIfam" id="NF010182">
    <property type="entry name" value="PRK13661.1"/>
    <property type="match status" value="1"/>
</dbReference>
<proteinExistence type="inferred from homology"/>
<dbReference type="PATRIC" id="fig|1291052.5.peg.7"/>
<dbReference type="GO" id="GO:0005886">
    <property type="term" value="C:plasma membrane"/>
    <property type="evidence" value="ECO:0007669"/>
    <property type="project" value="UniProtKB-SubCell"/>
</dbReference>
<evidence type="ECO:0000256" key="3">
    <source>
        <dbReference type="ARBA" id="ARBA00022989"/>
    </source>
</evidence>
<comment type="caution">
    <text evidence="6">The sequence shown here is derived from an EMBL/GenBank/DDBJ whole genome shotgun (WGS) entry which is preliminary data.</text>
</comment>
<dbReference type="AlphaFoldDB" id="A0A0R1ZYX4"/>
<gene>
    <name evidence="6" type="ORF">FC18_GL000006</name>
</gene>
<keyword evidence="3 5" id="KW-1133">Transmembrane helix</keyword>
<evidence type="ECO:0000313" key="7">
    <source>
        <dbReference type="Proteomes" id="UP000051679"/>
    </source>
</evidence>
<evidence type="ECO:0000256" key="1">
    <source>
        <dbReference type="ARBA" id="ARBA00022475"/>
    </source>
</evidence>
<feature type="transmembrane region" description="Helical" evidence="5">
    <location>
        <begin position="46"/>
        <end position="67"/>
    </location>
</feature>
<dbReference type="Pfam" id="PF07155">
    <property type="entry name" value="ECF-ribofla_trS"/>
    <property type="match status" value="1"/>
</dbReference>
<feature type="transmembrane region" description="Helical" evidence="5">
    <location>
        <begin position="79"/>
        <end position="97"/>
    </location>
</feature>
<feature type="transmembrane region" description="Helical" evidence="5">
    <location>
        <begin position="117"/>
        <end position="140"/>
    </location>
</feature>
<dbReference type="Gene3D" id="1.10.1760.20">
    <property type="match status" value="1"/>
</dbReference>
<keyword evidence="4 5" id="KW-0472">Membrane</keyword>
<keyword evidence="1 5" id="KW-1003">Cell membrane</keyword>
<evidence type="ECO:0000256" key="5">
    <source>
        <dbReference type="HAMAP-Rule" id="MF_01572"/>
    </source>
</evidence>
<evidence type="ECO:0000256" key="2">
    <source>
        <dbReference type="ARBA" id="ARBA00022692"/>
    </source>
</evidence>
<protein>
    <recommendedName>
        <fullName evidence="5">UPF0397 protein FC18_GL000006</fullName>
    </recommendedName>
</protein>
<dbReference type="STRING" id="1291052.FC18_GL000006"/>